<organism evidence="1">
    <name type="scientific">Haptolina ericina</name>
    <dbReference type="NCBI Taxonomy" id="156174"/>
    <lineage>
        <taxon>Eukaryota</taxon>
        <taxon>Haptista</taxon>
        <taxon>Haptophyta</taxon>
        <taxon>Prymnesiophyceae</taxon>
        <taxon>Prymnesiales</taxon>
        <taxon>Prymnesiaceae</taxon>
        <taxon>Haptolina</taxon>
    </lineage>
</organism>
<gene>
    <name evidence="1" type="ORF">HERI1096_LOCUS24009</name>
</gene>
<protein>
    <submittedName>
        <fullName evidence="1">Uncharacterized protein</fullName>
    </submittedName>
</protein>
<proteinExistence type="predicted"/>
<reference evidence="1" key="1">
    <citation type="submission" date="2021-01" db="EMBL/GenBank/DDBJ databases">
        <authorList>
            <person name="Corre E."/>
            <person name="Pelletier E."/>
            <person name="Niang G."/>
            <person name="Scheremetjew M."/>
            <person name="Finn R."/>
            <person name="Kale V."/>
            <person name="Holt S."/>
            <person name="Cochrane G."/>
            <person name="Meng A."/>
            <person name="Brown T."/>
            <person name="Cohen L."/>
        </authorList>
    </citation>
    <scope>NUCLEOTIDE SEQUENCE</scope>
    <source>
        <strain evidence="1">CCMP281</strain>
    </source>
</reference>
<sequence length="188" mass="20844">MPEYSFRAPREYTGYECTKIRRNNESPLQYMHTYSPSRRHNRVRKLPLTREQPCARKSHQQPLRTSAAATALAAILTAAGSEGGHHQPLLASSLLRQRQRQQPVHARRHRVLTTALLRRRAQQREEVAGAGAADGAAAHAVLVAVQGSREVAYARLALGGGRGWRLSFILLAPVEEGGVRSSRDLTEI</sequence>
<evidence type="ECO:0000313" key="1">
    <source>
        <dbReference type="EMBL" id="CAE0123307.1"/>
    </source>
</evidence>
<name>A0A7S3B377_9EUKA</name>
<accession>A0A7S3B377</accession>
<dbReference type="EMBL" id="HBHX01043361">
    <property type="protein sequence ID" value="CAE0123307.1"/>
    <property type="molecule type" value="Transcribed_RNA"/>
</dbReference>
<dbReference type="AlphaFoldDB" id="A0A7S3B377"/>